<dbReference type="Gene3D" id="1.20.1530.10">
    <property type="entry name" value="Na+/H+ antiporter like domain"/>
    <property type="match status" value="1"/>
</dbReference>
<keyword evidence="10 11" id="KW-0739">Sodium transport</keyword>
<evidence type="ECO:0000256" key="10">
    <source>
        <dbReference type="ARBA" id="ARBA00023201"/>
    </source>
</evidence>
<proteinExistence type="inferred from homology"/>
<feature type="transmembrane region" description="Helical" evidence="11">
    <location>
        <begin position="262"/>
        <end position="286"/>
    </location>
</feature>
<evidence type="ECO:0000256" key="11">
    <source>
        <dbReference type="HAMAP-Rule" id="MF_01844"/>
    </source>
</evidence>
<comment type="caution">
    <text evidence="12">The sequence shown here is derived from an EMBL/GenBank/DDBJ whole genome shotgun (WGS) entry which is preliminary data.</text>
</comment>
<evidence type="ECO:0000313" key="12">
    <source>
        <dbReference type="EMBL" id="MDR6167607.1"/>
    </source>
</evidence>
<name>A0ABU1I262_9MICO</name>
<evidence type="ECO:0000256" key="1">
    <source>
        <dbReference type="ARBA" id="ARBA00004429"/>
    </source>
</evidence>
<feature type="transmembrane region" description="Helical" evidence="11">
    <location>
        <begin position="187"/>
        <end position="204"/>
    </location>
</feature>
<dbReference type="NCBIfam" id="TIGR00773">
    <property type="entry name" value="NhaA"/>
    <property type="match status" value="1"/>
</dbReference>
<comment type="similarity">
    <text evidence="11">Belongs to the NhaA Na(+)/H(+) (TC 2.A.33) antiporter family.</text>
</comment>
<feature type="transmembrane region" description="Helical" evidence="11">
    <location>
        <begin position="64"/>
        <end position="81"/>
    </location>
</feature>
<feature type="transmembrane region" description="Helical" evidence="11">
    <location>
        <begin position="102"/>
        <end position="123"/>
    </location>
</feature>
<comment type="catalytic activity">
    <reaction evidence="11">
        <text>Na(+)(in) + 2 H(+)(out) = Na(+)(out) + 2 H(+)(in)</text>
        <dbReference type="Rhea" id="RHEA:29251"/>
        <dbReference type="ChEBI" id="CHEBI:15378"/>
        <dbReference type="ChEBI" id="CHEBI:29101"/>
    </reaction>
</comment>
<gene>
    <name evidence="11" type="primary">nhaA</name>
    <name evidence="12" type="ORF">QE367_001811</name>
</gene>
<evidence type="ECO:0000256" key="5">
    <source>
        <dbReference type="ARBA" id="ARBA00022692"/>
    </source>
</evidence>
<dbReference type="EMBL" id="JAVIZA010000001">
    <property type="protein sequence ID" value="MDR6167607.1"/>
    <property type="molecule type" value="Genomic_DNA"/>
</dbReference>
<evidence type="ECO:0000256" key="4">
    <source>
        <dbReference type="ARBA" id="ARBA00022475"/>
    </source>
</evidence>
<evidence type="ECO:0000256" key="3">
    <source>
        <dbReference type="ARBA" id="ARBA00022449"/>
    </source>
</evidence>
<feature type="transmembrane region" description="Helical" evidence="11">
    <location>
        <begin position="129"/>
        <end position="150"/>
    </location>
</feature>
<keyword evidence="13" id="KW-1185">Reference proteome</keyword>
<keyword evidence="5 11" id="KW-0812">Transmembrane</keyword>
<dbReference type="PANTHER" id="PTHR30341">
    <property type="entry name" value="SODIUM ION/PROTON ANTIPORTER NHAA-RELATED"/>
    <property type="match status" value="1"/>
</dbReference>
<feature type="transmembrane region" description="Helical" evidence="11">
    <location>
        <begin position="368"/>
        <end position="388"/>
    </location>
</feature>
<dbReference type="Pfam" id="PF06965">
    <property type="entry name" value="Na_H_antiport_1"/>
    <property type="match status" value="1"/>
</dbReference>
<keyword evidence="3 11" id="KW-0050">Antiport</keyword>
<feature type="transmembrane region" description="Helical" evidence="11">
    <location>
        <begin position="298"/>
        <end position="321"/>
    </location>
</feature>
<comment type="subcellular location">
    <subcellularLocation>
        <location evidence="1">Cell inner membrane</location>
        <topology evidence="1">Multi-pass membrane protein</topology>
    </subcellularLocation>
    <subcellularLocation>
        <location evidence="11">Cell membrane</location>
        <topology evidence="11">Multi-pass membrane protein</topology>
    </subcellularLocation>
</comment>
<evidence type="ECO:0000256" key="6">
    <source>
        <dbReference type="ARBA" id="ARBA00022989"/>
    </source>
</evidence>
<reference evidence="12 13" key="1">
    <citation type="submission" date="2023-08" db="EMBL/GenBank/DDBJ databases">
        <title>Functional and genomic diversity of the sorghum phyllosphere microbiome.</title>
        <authorList>
            <person name="Shade A."/>
        </authorList>
    </citation>
    <scope>NUCLEOTIDE SEQUENCE [LARGE SCALE GENOMIC DNA]</scope>
    <source>
        <strain evidence="12 13">SORGH_AS_0919</strain>
    </source>
</reference>
<comment type="function">
    <text evidence="11">Na(+)/H(+) antiporter that extrudes sodium in exchange for external protons.</text>
</comment>
<keyword evidence="9 11" id="KW-0472">Membrane</keyword>
<protein>
    <recommendedName>
        <fullName evidence="11">Na(+)/H(+) antiporter NhaA</fullName>
    </recommendedName>
    <alternativeName>
        <fullName evidence="11">Sodium/proton antiporter NhaA</fullName>
    </alternativeName>
</protein>
<dbReference type="PANTHER" id="PTHR30341:SF0">
    <property type="entry name" value="NA(+)_H(+) ANTIPORTER NHAA"/>
    <property type="match status" value="1"/>
</dbReference>
<dbReference type="InterPro" id="IPR004670">
    <property type="entry name" value="NhaA"/>
</dbReference>
<evidence type="ECO:0000256" key="8">
    <source>
        <dbReference type="ARBA" id="ARBA00023065"/>
    </source>
</evidence>
<evidence type="ECO:0000256" key="2">
    <source>
        <dbReference type="ARBA" id="ARBA00022448"/>
    </source>
</evidence>
<keyword evidence="2 11" id="KW-0813">Transport</keyword>
<feature type="transmembrane region" description="Helical" evidence="11">
    <location>
        <begin position="341"/>
        <end position="361"/>
    </location>
</feature>
<organism evidence="12 13">
    <name type="scientific">Microbacterium paludicola</name>
    <dbReference type="NCBI Taxonomy" id="300019"/>
    <lineage>
        <taxon>Bacteria</taxon>
        <taxon>Bacillati</taxon>
        <taxon>Actinomycetota</taxon>
        <taxon>Actinomycetes</taxon>
        <taxon>Micrococcales</taxon>
        <taxon>Microbacteriaceae</taxon>
        <taxon>Microbacterium</taxon>
    </lineage>
</organism>
<keyword evidence="7 11" id="KW-0915">Sodium</keyword>
<dbReference type="HAMAP" id="MF_01844">
    <property type="entry name" value="NhaA"/>
    <property type="match status" value="1"/>
</dbReference>
<evidence type="ECO:0000313" key="13">
    <source>
        <dbReference type="Proteomes" id="UP001260188"/>
    </source>
</evidence>
<accession>A0ABU1I262</accession>
<dbReference type="RefSeq" id="WP_309666204.1">
    <property type="nucleotide sequence ID" value="NZ_JAVIZA010000001.1"/>
</dbReference>
<sequence>MYDALPRRARLRRWLSRETTGGALLLAAAALALIWANSPLAASYTALSEFTIGPAALHLDLSLSTWAADGLLALFFFVVGVELKHEFVAGSLRRPREAAVPVLAAVGGMLLPAILFTAVILVTGDTEALRGWAIPTATDIAFALAVLAIFGRGLPPGLRTFLLTLAVVDDLLAILIIAIFYTATIHIVALAVALATAAVFAVVVRQRWARWWMLLPLGLVVWGFLHASGVHATIAGVLLGFAVPARPVHGESVARTDTYDDLVRPFSSGIALPVFAFFAAGVSVVGTSDPLAVVAQPVVLAIIVGLVVGKAAGVLGTTALVTRTTPLRLPDDVGMRDLLPIGLLCGIGFTVSLLITGLSFADGVHTDGARLGVLLGTLLSAAGAAVLLSRSARRARAAAADAPAAHTIDGDGPALGYDRDE</sequence>
<evidence type="ECO:0000256" key="7">
    <source>
        <dbReference type="ARBA" id="ARBA00023053"/>
    </source>
</evidence>
<feature type="transmembrane region" description="Helical" evidence="11">
    <location>
        <begin position="211"/>
        <end position="242"/>
    </location>
</feature>
<keyword evidence="6 11" id="KW-1133">Transmembrane helix</keyword>
<dbReference type="Proteomes" id="UP001260188">
    <property type="component" value="Unassembled WGS sequence"/>
</dbReference>
<dbReference type="InterPro" id="IPR023171">
    <property type="entry name" value="Na/H_antiporter_dom_sf"/>
</dbReference>
<keyword evidence="8 11" id="KW-0406">Ion transport</keyword>
<keyword evidence="4 11" id="KW-1003">Cell membrane</keyword>
<evidence type="ECO:0000256" key="9">
    <source>
        <dbReference type="ARBA" id="ARBA00023136"/>
    </source>
</evidence>